<dbReference type="InterPro" id="IPR001509">
    <property type="entry name" value="Epimerase_deHydtase"/>
</dbReference>
<proteinExistence type="predicted"/>
<dbReference type="RefSeq" id="WP_146911078.1">
    <property type="nucleotide sequence ID" value="NZ_CP042344.1"/>
</dbReference>
<protein>
    <submittedName>
        <fullName evidence="2">NAD-dependent epimerase/dehydratase family protein</fullName>
    </submittedName>
</protein>
<sequence length="310" mass="33548">MPVRQNPLGCLPSRFRRSRVLIVGCGDIGLRAARLLAPGCTVLALTSSPARVAVLRAAGVVPLAGNLDEPASLARLAGIATRVLHLAPPAPHGRQDARTRALVRALHRRSAAQALVYVSTTGVYGDCAGAVVAETRSPAPASDRAWRRLDAETTLRAARRHASRLSVLRVPGIYAPDRAGTPPRERVRQGAPTLRPEDDVFINHVHADDLARACVRALWQGGAQRIYHVADESRLHMGEYLDLVAGLYGLPPVPRIGRAQAARQLSPALLDFLSQSRRLDTRRLRGELGLLLRYPTVREGLQADAARQRG</sequence>
<dbReference type="AlphaFoldDB" id="A0A5B8RUW7"/>
<dbReference type="KEGG" id="cof:FOZ74_00005"/>
<evidence type="ECO:0000313" key="2">
    <source>
        <dbReference type="EMBL" id="QEA11557.1"/>
    </source>
</evidence>
<dbReference type="GO" id="GO:0004029">
    <property type="term" value="F:aldehyde dehydrogenase (NAD+) activity"/>
    <property type="evidence" value="ECO:0007669"/>
    <property type="project" value="TreeGrafter"/>
</dbReference>
<dbReference type="Pfam" id="PF01370">
    <property type="entry name" value="Epimerase"/>
    <property type="match status" value="1"/>
</dbReference>
<evidence type="ECO:0000313" key="3">
    <source>
        <dbReference type="Proteomes" id="UP000321199"/>
    </source>
</evidence>
<dbReference type="OrthoDB" id="9808276at2"/>
<dbReference type="EMBL" id="CP042344">
    <property type="protein sequence ID" value="QEA11557.1"/>
    <property type="molecule type" value="Genomic_DNA"/>
</dbReference>
<dbReference type="InterPro" id="IPR051783">
    <property type="entry name" value="NAD(P)-dependent_oxidoreduct"/>
</dbReference>
<dbReference type="Proteomes" id="UP000321199">
    <property type="component" value="Chromosome"/>
</dbReference>
<name>A0A5B8RUW7_9BURK</name>
<dbReference type="Gene3D" id="3.40.50.720">
    <property type="entry name" value="NAD(P)-binding Rossmann-like Domain"/>
    <property type="match status" value="1"/>
</dbReference>
<reference evidence="2 3" key="1">
    <citation type="submission" date="2019-07" db="EMBL/GenBank/DDBJ databases">
        <title>Complete genome sequence of Comamonas sp. NLF 7-7 isolated from livestock.</title>
        <authorList>
            <person name="Kim D.H."/>
            <person name="Kim J.G."/>
        </authorList>
    </citation>
    <scope>NUCLEOTIDE SEQUENCE [LARGE SCALE GENOMIC DNA]</scope>
    <source>
        <strain evidence="2 3">NLF 7-7</strain>
    </source>
</reference>
<dbReference type="InterPro" id="IPR036291">
    <property type="entry name" value="NAD(P)-bd_dom_sf"/>
</dbReference>
<accession>A0A5B8RUW7</accession>
<dbReference type="PANTHER" id="PTHR48079:SF6">
    <property type="entry name" value="NAD(P)-BINDING DOMAIN-CONTAINING PROTEIN-RELATED"/>
    <property type="match status" value="1"/>
</dbReference>
<organism evidence="2 3">
    <name type="scientific">Comamonas flocculans</name>
    <dbReference type="NCBI Taxonomy" id="2597701"/>
    <lineage>
        <taxon>Bacteria</taxon>
        <taxon>Pseudomonadati</taxon>
        <taxon>Pseudomonadota</taxon>
        <taxon>Betaproteobacteria</taxon>
        <taxon>Burkholderiales</taxon>
        <taxon>Comamonadaceae</taxon>
        <taxon>Comamonas</taxon>
    </lineage>
</organism>
<gene>
    <name evidence="2" type="ORF">FOZ74_00005</name>
</gene>
<dbReference type="PANTHER" id="PTHR48079">
    <property type="entry name" value="PROTEIN YEEZ"/>
    <property type="match status" value="1"/>
</dbReference>
<keyword evidence="3" id="KW-1185">Reference proteome</keyword>
<evidence type="ECO:0000259" key="1">
    <source>
        <dbReference type="Pfam" id="PF01370"/>
    </source>
</evidence>
<dbReference type="SUPFAM" id="SSF51735">
    <property type="entry name" value="NAD(P)-binding Rossmann-fold domains"/>
    <property type="match status" value="1"/>
</dbReference>
<feature type="domain" description="NAD-dependent epimerase/dehydratase" evidence="1">
    <location>
        <begin position="32"/>
        <end position="230"/>
    </location>
</feature>
<dbReference type="GO" id="GO:0005737">
    <property type="term" value="C:cytoplasm"/>
    <property type="evidence" value="ECO:0007669"/>
    <property type="project" value="TreeGrafter"/>
</dbReference>